<feature type="non-terminal residue" evidence="1">
    <location>
        <position position="51"/>
    </location>
</feature>
<keyword evidence="2" id="KW-1185">Reference proteome</keyword>
<dbReference type="Proteomes" id="UP000237105">
    <property type="component" value="Unassembled WGS sequence"/>
</dbReference>
<sequence>MSCTTNRLSKIICNYKIVLPLYVPMEFNRPHTLHRGIASFSEEVLKCGVHL</sequence>
<comment type="caution">
    <text evidence="1">The sequence shown here is derived from an EMBL/GenBank/DDBJ whole genome shotgun (WGS) entry which is preliminary data.</text>
</comment>
<dbReference type="AlphaFoldDB" id="A0A2P5CJW0"/>
<protein>
    <submittedName>
        <fullName evidence="1">Uncharacterized protein</fullName>
    </submittedName>
</protein>
<evidence type="ECO:0000313" key="2">
    <source>
        <dbReference type="Proteomes" id="UP000237105"/>
    </source>
</evidence>
<accession>A0A2P5CJW0</accession>
<gene>
    <name evidence="1" type="ORF">PanWU01x14_147150</name>
</gene>
<name>A0A2P5CJW0_PARAD</name>
<organism evidence="1 2">
    <name type="scientific">Parasponia andersonii</name>
    <name type="common">Sponia andersonii</name>
    <dbReference type="NCBI Taxonomy" id="3476"/>
    <lineage>
        <taxon>Eukaryota</taxon>
        <taxon>Viridiplantae</taxon>
        <taxon>Streptophyta</taxon>
        <taxon>Embryophyta</taxon>
        <taxon>Tracheophyta</taxon>
        <taxon>Spermatophyta</taxon>
        <taxon>Magnoliopsida</taxon>
        <taxon>eudicotyledons</taxon>
        <taxon>Gunneridae</taxon>
        <taxon>Pentapetalae</taxon>
        <taxon>rosids</taxon>
        <taxon>fabids</taxon>
        <taxon>Rosales</taxon>
        <taxon>Cannabaceae</taxon>
        <taxon>Parasponia</taxon>
    </lineage>
</organism>
<evidence type="ECO:0000313" key="1">
    <source>
        <dbReference type="EMBL" id="PON61338.1"/>
    </source>
</evidence>
<dbReference type="EMBL" id="JXTB01000122">
    <property type="protein sequence ID" value="PON61338.1"/>
    <property type="molecule type" value="Genomic_DNA"/>
</dbReference>
<dbReference type="OrthoDB" id="1752359at2759"/>
<proteinExistence type="predicted"/>
<reference evidence="2" key="1">
    <citation type="submission" date="2016-06" db="EMBL/GenBank/DDBJ databases">
        <title>Parallel loss of symbiosis genes in relatives of nitrogen-fixing non-legume Parasponia.</title>
        <authorList>
            <person name="Van Velzen R."/>
            <person name="Holmer R."/>
            <person name="Bu F."/>
            <person name="Rutten L."/>
            <person name="Van Zeijl A."/>
            <person name="Liu W."/>
            <person name="Santuari L."/>
            <person name="Cao Q."/>
            <person name="Sharma T."/>
            <person name="Shen D."/>
            <person name="Roswanjaya Y."/>
            <person name="Wardhani T."/>
            <person name="Kalhor M.S."/>
            <person name="Jansen J."/>
            <person name="Van den Hoogen J."/>
            <person name="Gungor B."/>
            <person name="Hartog M."/>
            <person name="Hontelez J."/>
            <person name="Verver J."/>
            <person name="Yang W.-C."/>
            <person name="Schijlen E."/>
            <person name="Repin R."/>
            <person name="Schilthuizen M."/>
            <person name="Schranz E."/>
            <person name="Heidstra R."/>
            <person name="Miyata K."/>
            <person name="Fedorova E."/>
            <person name="Kohlen W."/>
            <person name="Bisseling T."/>
            <person name="Smit S."/>
            <person name="Geurts R."/>
        </authorList>
    </citation>
    <scope>NUCLEOTIDE SEQUENCE [LARGE SCALE GENOMIC DNA]</scope>
    <source>
        <strain evidence="2">cv. WU1-14</strain>
    </source>
</reference>